<accession>A0A177AUN7</accession>
<feature type="domain" description="MPN" evidence="7">
    <location>
        <begin position="209"/>
        <end position="363"/>
    </location>
</feature>
<dbReference type="SUPFAM" id="SSF90209">
    <property type="entry name" value="Ran binding protein zinc finger-like"/>
    <property type="match status" value="1"/>
</dbReference>
<organism evidence="8 9">
    <name type="scientific">Intoshia linei</name>
    <dbReference type="NCBI Taxonomy" id="1819745"/>
    <lineage>
        <taxon>Eukaryota</taxon>
        <taxon>Metazoa</taxon>
        <taxon>Spiralia</taxon>
        <taxon>Lophotrochozoa</taxon>
        <taxon>Mesozoa</taxon>
        <taxon>Orthonectida</taxon>
        <taxon>Rhopaluridae</taxon>
        <taxon>Intoshia</taxon>
    </lineage>
</organism>
<dbReference type="GO" id="GO:0008270">
    <property type="term" value="F:zinc ion binding"/>
    <property type="evidence" value="ECO:0007669"/>
    <property type="project" value="UniProtKB-KW"/>
</dbReference>
<evidence type="ECO:0000259" key="7">
    <source>
        <dbReference type="PROSITE" id="PS50249"/>
    </source>
</evidence>
<dbReference type="Pfam" id="PF05021">
    <property type="entry name" value="NPL4"/>
    <property type="match status" value="1"/>
</dbReference>
<evidence type="ECO:0000256" key="3">
    <source>
        <dbReference type="ARBA" id="ARBA00022771"/>
    </source>
</evidence>
<dbReference type="GO" id="GO:0031625">
    <property type="term" value="F:ubiquitin protein ligase binding"/>
    <property type="evidence" value="ECO:0007669"/>
    <property type="project" value="TreeGrafter"/>
</dbReference>
<comment type="similarity">
    <text evidence="1">Belongs to the NPL4 family.</text>
</comment>
<feature type="domain" description="RanBP2-type" evidence="6">
    <location>
        <begin position="600"/>
        <end position="629"/>
    </location>
</feature>
<keyword evidence="2" id="KW-0479">Metal-binding</keyword>
<evidence type="ECO:0000256" key="5">
    <source>
        <dbReference type="PROSITE-ProRule" id="PRU00322"/>
    </source>
</evidence>
<dbReference type="GO" id="GO:0043130">
    <property type="term" value="F:ubiquitin binding"/>
    <property type="evidence" value="ECO:0007669"/>
    <property type="project" value="TreeGrafter"/>
</dbReference>
<dbReference type="CDD" id="cd08061">
    <property type="entry name" value="MPN_NPL4"/>
    <property type="match status" value="1"/>
</dbReference>
<name>A0A177AUN7_9BILA</name>
<dbReference type="PROSITE" id="PS50199">
    <property type="entry name" value="ZF_RANBP2_2"/>
    <property type="match status" value="1"/>
</dbReference>
<evidence type="ECO:0000256" key="2">
    <source>
        <dbReference type="ARBA" id="ARBA00022723"/>
    </source>
</evidence>
<evidence type="ECO:0000313" key="9">
    <source>
        <dbReference type="Proteomes" id="UP000078046"/>
    </source>
</evidence>
<dbReference type="InterPro" id="IPR016563">
    <property type="entry name" value="Npl4"/>
</dbReference>
<evidence type="ECO:0000256" key="1">
    <source>
        <dbReference type="ARBA" id="ARBA00011025"/>
    </source>
</evidence>
<keyword evidence="4" id="KW-0862">Zinc</keyword>
<dbReference type="PANTHER" id="PTHR12710:SF0">
    <property type="entry name" value="NUCLEAR PROTEIN LOCALIZATION PROTEIN 4 HOMOLOG"/>
    <property type="match status" value="1"/>
</dbReference>
<dbReference type="InterPro" id="IPR037518">
    <property type="entry name" value="MPN"/>
</dbReference>
<dbReference type="InterPro" id="IPR001876">
    <property type="entry name" value="Znf_RanBP2"/>
</dbReference>
<reference evidence="8 9" key="1">
    <citation type="submission" date="2016-04" db="EMBL/GenBank/DDBJ databases">
        <title>The genome of Intoshia linei affirms orthonectids as highly simplified spiralians.</title>
        <authorList>
            <person name="Mikhailov K.V."/>
            <person name="Slusarev G.S."/>
            <person name="Nikitin M.A."/>
            <person name="Logacheva M.D."/>
            <person name="Penin A."/>
            <person name="Aleoshin V."/>
            <person name="Panchin Y.V."/>
        </authorList>
    </citation>
    <scope>NUCLEOTIDE SEQUENCE [LARGE SCALE GENOMIC DNA]</scope>
    <source>
        <strain evidence="8">Intl2013</strain>
        <tissue evidence="8">Whole animal</tissue>
    </source>
</reference>
<dbReference type="SMART" id="SM00547">
    <property type="entry name" value="ZnF_RBZ"/>
    <property type="match status" value="1"/>
</dbReference>
<keyword evidence="3 5" id="KW-0863">Zinc-finger</keyword>
<dbReference type="InterPro" id="IPR036443">
    <property type="entry name" value="Znf_RanBP2_sf"/>
</dbReference>
<protein>
    <submittedName>
        <fullName evidence="8">Nuclear protein localization protein 4</fullName>
    </submittedName>
</protein>
<dbReference type="GO" id="GO:0005634">
    <property type="term" value="C:nucleus"/>
    <property type="evidence" value="ECO:0007669"/>
    <property type="project" value="TreeGrafter"/>
</dbReference>
<dbReference type="Pfam" id="PF05020">
    <property type="entry name" value="zf-NPL4"/>
    <property type="match status" value="1"/>
</dbReference>
<dbReference type="Gene3D" id="2.30.30.380">
    <property type="entry name" value="Zn-finger domain of Sec23/24"/>
    <property type="match status" value="1"/>
</dbReference>
<gene>
    <name evidence="8" type="ORF">A3Q56_06596</name>
</gene>
<dbReference type="PROSITE" id="PS01358">
    <property type="entry name" value="ZF_RANBP2_1"/>
    <property type="match status" value="1"/>
</dbReference>
<dbReference type="OrthoDB" id="10251089at2759"/>
<dbReference type="PROSITE" id="PS50249">
    <property type="entry name" value="MPN"/>
    <property type="match status" value="1"/>
</dbReference>
<dbReference type="EMBL" id="LWCA01001184">
    <property type="protein sequence ID" value="OAF65696.1"/>
    <property type="molecule type" value="Genomic_DNA"/>
</dbReference>
<dbReference type="InterPro" id="IPR007717">
    <property type="entry name" value="NPL4_C"/>
</dbReference>
<evidence type="ECO:0000313" key="8">
    <source>
        <dbReference type="EMBL" id="OAF65696.1"/>
    </source>
</evidence>
<comment type="caution">
    <text evidence="8">The sequence shown here is derived from an EMBL/GenBank/DDBJ whole genome shotgun (WGS) entry which is preliminary data.</text>
</comment>
<sequence>MTLDTLIVMGIISKRFKSSQIGAEDLYLDKNFVNPLLNMIKMKSIGDILKNGDMVYIKDKTKDDSDTELKFTHSASDASFISIDHSILESVDKVDSDIDKMDGKIYRSRDKTLCNHGENSLCVHCSPLECYENDVEAKSLKFLPFHAHVRKLLKEKPRTSDKKHLIKPIRYTLKSGCMNHLPYPNGICSQCQPKSVYLARQTFRFIDYIQFENGDFVDRFLNYWRETGCQRFGYLIGYYDLYDHVPLGVKAVVCSIYEPSQINKYRSIYIERNNANDSMDNVIMNSEKDAAACAKKLNMVVVGCIFTDLESNNGDFSSSSSSANVKHNRCNDLHYVSSEEMIMMAQYQNYHKNRCTYSENGYYGSKFVTVVVSGDKNGEISFDGYQVSNQCCDLVKHNFLIPAYESADKCYVIEASKVNYVPDIFYSYTDKYKNNIVEKACPFGIEYGLIELQCAFSTSSSYSFFTNKSKKNFFPIENRLTEIQNDRAVVNYLKQFTSDDERFHAMCDFHLISYLYKSSSLIDKSAMDQLCDIYCKKNFKSSDVADTLVQFYYWMENDSLSTLKYLFNETDTSQTCFKDSPKTPKTQNTQIDDSIMTDHVEENWSCQHCTFINTGNSRNCSMCGLPINT</sequence>
<evidence type="ECO:0000259" key="6">
    <source>
        <dbReference type="PROSITE" id="PS50199"/>
    </source>
</evidence>
<dbReference type="InterPro" id="IPR007716">
    <property type="entry name" value="NPL4_Zn-bd_put"/>
</dbReference>
<keyword evidence="9" id="KW-1185">Reference proteome</keyword>
<proteinExistence type="inferred from homology"/>
<dbReference type="AlphaFoldDB" id="A0A177AUN7"/>
<evidence type="ECO:0000256" key="4">
    <source>
        <dbReference type="ARBA" id="ARBA00022833"/>
    </source>
</evidence>
<dbReference type="GO" id="GO:0006511">
    <property type="term" value="P:ubiquitin-dependent protein catabolic process"/>
    <property type="evidence" value="ECO:0007669"/>
    <property type="project" value="InterPro"/>
</dbReference>
<dbReference type="Proteomes" id="UP000078046">
    <property type="component" value="Unassembled WGS sequence"/>
</dbReference>
<dbReference type="PANTHER" id="PTHR12710">
    <property type="entry name" value="NUCLEAR PROTEIN LOCALIZATION 4"/>
    <property type="match status" value="1"/>
</dbReference>